<name>A0ABQ1BW79_9MYCO</name>
<dbReference type="EMBL" id="BLKU01000005">
    <property type="protein sequence ID" value="GFG67936.1"/>
    <property type="molecule type" value="Genomic_DNA"/>
</dbReference>
<comment type="caution">
    <text evidence="2">The sequence shown here is derived from an EMBL/GenBank/DDBJ whole genome shotgun (WGS) entry which is preliminary data.</text>
</comment>
<protein>
    <submittedName>
        <fullName evidence="2">Uncharacterized protein</fullName>
    </submittedName>
</protein>
<evidence type="ECO:0000313" key="2">
    <source>
        <dbReference type="EMBL" id="GFG67936.1"/>
    </source>
</evidence>
<reference evidence="2 3" key="1">
    <citation type="journal article" date="2019" name="Emerg. Microbes Infect.">
        <title>Comprehensive subspecies identification of 175 nontuberculous mycobacteria species based on 7547 genomic profiles.</title>
        <authorList>
            <person name="Matsumoto Y."/>
            <person name="Kinjo T."/>
            <person name="Motooka D."/>
            <person name="Nabeya D."/>
            <person name="Jung N."/>
            <person name="Uechi K."/>
            <person name="Horii T."/>
            <person name="Iida T."/>
            <person name="Fujita J."/>
            <person name="Nakamura S."/>
        </authorList>
    </citation>
    <scope>NUCLEOTIDE SEQUENCE [LARGE SCALE GENOMIC DNA]</scope>
    <source>
        <strain evidence="2 3">JCM 13573</strain>
    </source>
</reference>
<feature type="transmembrane region" description="Helical" evidence="1">
    <location>
        <begin position="21"/>
        <end position="41"/>
    </location>
</feature>
<keyword evidence="1" id="KW-0812">Transmembrane</keyword>
<sequence>MIGAGSGSVKSRPGVTGCPKRLIWVAAVIAGVAMPFGAGAAHTLADNPTSHTATPEDPCLLNHTCGEETPGAVEELEAYCNDMKARGIFWIPECGRFN</sequence>
<evidence type="ECO:0000256" key="1">
    <source>
        <dbReference type="SAM" id="Phobius"/>
    </source>
</evidence>
<keyword evidence="3" id="KW-1185">Reference proteome</keyword>
<keyword evidence="1" id="KW-1133">Transmembrane helix</keyword>
<keyword evidence="1" id="KW-0472">Membrane</keyword>
<evidence type="ECO:0000313" key="3">
    <source>
        <dbReference type="Proteomes" id="UP000465306"/>
    </source>
</evidence>
<dbReference type="Proteomes" id="UP000465306">
    <property type="component" value="Unassembled WGS sequence"/>
</dbReference>
<accession>A0ABQ1BW79</accession>
<organism evidence="2 3">
    <name type="scientific">Mycobacterium kubicae</name>
    <dbReference type="NCBI Taxonomy" id="120959"/>
    <lineage>
        <taxon>Bacteria</taxon>
        <taxon>Bacillati</taxon>
        <taxon>Actinomycetota</taxon>
        <taxon>Actinomycetes</taxon>
        <taxon>Mycobacteriales</taxon>
        <taxon>Mycobacteriaceae</taxon>
        <taxon>Mycobacterium</taxon>
        <taxon>Mycobacterium simiae complex</taxon>
    </lineage>
</organism>
<proteinExistence type="predicted"/>
<gene>
    <name evidence="2" type="ORF">MKUB_54260</name>
</gene>